<feature type="region of interest" description="Disordered" evidence="1">
    <location>
        <begin position="39"/>
        <end position="64"/>
    </location>
</feature>
<dbReference type="AlphaFoldDB" id="A0A437RS09"/>
<dbReference type="EMBL" id="SACR01000001">
    <property type="protein sequence ID" value="RVU49525.1"/>
    <property type="molecule type" value="Genomic_DNA"/>
</dbReference>
<gene>
    <name evidence="2" type="ORF">EOE66_02860</name>
</gene>
<dbReference type="Proteomes" id="UP000285575">
    <property type="component" value="Unassembled WGS sequence"/>
</dbReference>
<evidence type="ECO:0000313" key="3">
    <source>
        <dbReference type="Proteomes" id="UP000285575"/>
    </source>
</evidence>
<organism evidence="2 3">
    <name type="scientific">Rubrivivax rivuli</name>
    <dbReference type="NCBI Taxonomy" id="1862385"/>
    <lineage>
        <taxon>Bacteria</taxon>
        <taxon>Pseudomonadati</taxon>
        <taxon>Pseudomonadota</taxon>
        <taxon>Betaproteobacteria</taxon>
        <taxon>Burkholderiales</taxon>
        <taxon>Sphaerotilaceae</taxon>
        <taxon>Rubrivivax</taxon>
    </lineage>
</organism>
<reference evidence="2 3" key="1">
    <citation type="submission" date="2019-01" db="EMBL/GenBank/DDBJ databases">
        <authorList>
            <person name="Chen W.-M."/>
        </authorList>
    </citation>
    <scope>NUCLEOTIDE SEQUENCE [LARGE SCALE GENOMIC DNA]</scope>
    <source>
        <strain evidence="2 3">KYPY4</strain>
    </source>
</reference>
<proteinExistence type="predicted"/>
<keyword evidence="3" id="KW-1185">Reference proteome</keyword>
<feature type="compositionally biased region" description="Basic and acidic residues" evidence="1">
    <location>
        <begin position="39"/>
        <end position="58"/>
    </location>
</feature>
<accession>A0A437RS09</accession>
<evidence type="ECO:0000256" key="1">
    <source>
        <dbReference type="SAM" id="MobiDB-lite"/>
    </source>
</evidence>
<comment type="caution">
    <text evidence="2">The sequence shown here is derived from an EMBL/GenBank/DDBJ whole genome shotgun (WGS) entry which is preliminary data.</text>
</comment>
<protein>
    <submittedName>
        <fullName evidence="2">Uncharacterized protein</fullName>
    </submittedName>
</protein>
<evidence type="ECO:0000313" key="2">
    <source>
        <dbReference type="EMBL" id="RVU49525.1"/>
    </source>
</evidence>
<name>A0A437RS09_9BURK</name>
<sequence>MYPTSEEEEMPPRVEDVNAEIAALLELKPKVRRFSKFQDDTRHQTALERAKRRLDETTNRYSRS</sequence>
<dbReference type="RefSeq" id="WP_128227161.1">
    <property type="nucleotide sequence ID" value="NZ_SACR01000001.1"/>
</dbReference>